<reference evidence="2 3" key="1">
    <citation type="submission" date="2020-07" db="EMBL/GenBank/DDBJ databases">
        <title>Sequencing the genomes of 1000 actinobacteria strains.</title>
        <authorList>
            <person name="Klenk H.-P."/>
        </authorList>
    </citation>
    <scope>NUCLEOTIDE SEQUENCE [LARGE SCALE GENOMIC DNA]</scope>
    <source>
        <strain evidence="2 3">DSM 23141</strain>
    </source>
</reference>
<sequence>MAAPVHATMSLSLDGYGAGSGQTLEQPMGDLPGPALHRWMFETPDENAEEQAHIVGASAYIMGRNMFGPVRGEWPVDGEPWTGWWGPEPPYHAPVFVLTHHEREPLEMAGGTTFHFVTDGIHAAFERAQAVAGDGRIHTAGGVSTINQYLAAGLIDELHLQISPVILGHGERLFEGLGHIPLEQVSITPKSLVTHVVYRVLKPAAAAGSSAGSTPDAVS</sequence>
<dbReference type="GO" id="GO:0009231">
    <property type="term" value="P:riboflavin biosynthetic process"/>
    <property type="evidence" value="ECO:0007669"/>
    <property type="project" value="InterPro"/>
</dbReference>
<dbReference type="AlphaFoldDB" id="A0A852YH63"/>
<evidence type="ECO:0000313" key="2">
    <source>
        <dbReference type="EMBL" id="NYG99167.1"/>
    </source>
</evidence>
<dbReference type="Gene3D" id="3.40.430.10">
    <property type="entry name" value="Dihydrofolate Reductase, subunit A"/>
    <property type="match status" value="1"/>
</dbReference>
<proteinExistence type="predicted"/>
<comment type="caution">
    <text evidence="2">The sequence shown here is derived from an EMBL/GenBank/DDBJ whole genome shotgun (WGS) entry which is preliminary data.</text>
</comment>
<gene>
    <name evidence="2" type="ORF">BJ979_001793</name>
</gene>
<dbReference type="SUPFAM" id="SSF53597">
    <property type="entry name" value="Dihydrofolate reductase-like"/>
    <property type="match status" value="1"/>
</dbReference>
<keyword evidence="3" id="KW-1185">Reference proteome</keyword>
<dbReference type="Proteomes" id="UP000553888">
    <property type="component" value="Unassembled WGS sequence"/>
</dbReference>
<protein>
    <submittedName>
        <fullName evidence="2">Dihydrofolate reductase</fullName>
    </submittedName>
</protein>
<dbReference type="PANTHER" id="PTHR38011">
    <property type="entry name" value="DIHYDROFOLATE REDUCTASE FAMILY PROTEIN (AFU_ORTHOLOGUE AFUA_8G06820)"/>
    <property type="match status" value="1"/>
</dbReference>
<dbReference type="PANTHER" id="PTHR38011:SF12">
    <property type="entry name" value="BIFUNCTIONAL DEAMINASE-REDUCTASE DOMAIN PROTEIN"/>
    <property type="match status" value="1"/>
</dbReference>
<dbReference type="GO" id="GO:0008703">
    <property type="term" value="F:5-amino-6-(5-phosphoribosylamino)uracil reductase activity"/>
    <property type="evidence" value="ECO:0007669"/>
    <property type="project" value="InterPro"/>
</dbReference>
<name>A0A852YH63_9MICO</name>
<organism evidence="2 3">
    <name type="scientific">Schumannella luteola</name>
    <dbReference type="NCBI Taxonomy" id="472059"/>
    <lineage>
        <taxon>Bacteria</taxon>
        <taxon>Bacillati</taxon>
        <taxon>Actinomycetota</taxon>
        <taxon>Actinomycetes</taxon>
        <taxon>Micrococcales</taxon>
        <taxon>Microbacteriaceae</taxon>
        <taxon>Schumannella</taxon>
    </lineage>
</organism>
<evidence type="ECO:0000313" key="3">
    <source>
        <dbReference type="Proteomes" id="UP000553888"/>
    </source>
</evidence>
<feature type="domain" description="Bacterial bifunctional deaminase-reductase C-terminal" evidence="1">
    <location>
        <begin position="5"/>
        <end position="187"/>
    </location>
</feature>
<dbReference type="RefSeq" id="WP_179567187.1">
    <property type="nucleotide sequence ID" value="NZ_JACBZY010000001.1"/>
</dbReference>
<evidence type="ECO:0000259" key="1">
    <source>
        <dbReference type="Pfam" id="PF01872"/>
    </source>
</evidence>
<dbReference type="InterPro" id="IPR050765">
    <property type="entry name" value="Riboflavin_Biosynth_HTPR"/>
</dbReference>
<dbReference type="InterPro" id="IPR002734">
    <property type="entry name" value="RibDG_C"/>
</dbReference>
<dbReference type="Pfam" id="PF01872">
    <property type="entry name" value="RibD_C"/>
    <property type="match status" value="1"/>
</dbReference>
<accession>A0A852YH63</accession>
<dbReference type="EMBL" id="JACBZY010000001">
    <property type="protein sequence ID" value="NYG99167.1"/>
    <property type="molecule type" value="Genomic_DNA"/>
</dbReference>
<dbReference type="InterPro" id="IPR024072">
    <property type="entry name" value="DHFR-like_dom_sf"/>
</dbReference>